<feature type="binding site" evidence="12">
    <location>
        <position position="485"/>
    </location>
    <ligand>
        <name>Zn(2+)</name>
        <dbReference type="ChEBI" id="CHEBI:29105"/>
        <note>catalytic</note>
    </ligand>
</feature>
<dbReference type="Proteomes" id="UP000438429">
    <property type="component" value="Unassembled WGS sequence"/>
</dbReference>
<feature type="active site" evidence="12">
    <location>
        <position position="486"/>
    </location>
</feature>
<dbReference type="Pfam" id="PF00788">
    <property type="entry name" value="RA"/>
    <property type="match status" value="1"/>
</dbReference>
<dbReference type="SUPFAM" id="SSF54236">
    <property type="entry name" value="Ubiquitin-like"/>
    <property type="match status" value="1"/>
</dbReference>
<keyword evidence="2 12" id="KW-0479">Metal-binding</keyword>
<keyword evidence="1 12" id="KW-0645">Protease</keyword>
<evidence type="ECO:0000256" key="3">
    <source>
        <dbReference type="ARBA" id="ARBA00022729"/>
    </source>
</evidence>
<evidence type="ECO:0000313" key="17">
    <source>
        <dbReference type="Proteomes" id="UP000438429"/>
    </source>
</evidence>
<dbReference type="GO" id="GO:0004222">
    <property type="term" value="F:metalloendopeptidase activity"/>
    <property type="evidence" value="ECO:0007669"/>
    <property type="project" value="UniProtKB-UniRule"/>
</dbReference>
<dbReference type="EC" id="3.4.24.-" evidence="13"/>
<comment type="caution">
    <text evidence="16">The sequence shown here is derived from an EMBL/GenBank/DDBJ whole genome shotgun (WGS) entry which is preliminary data.</text>
</comment>
<keyword evidence="6 12" id="KW-0482">Metalloprotease</keyword>
<evidence type="ECO:0000256" key="6">
    <source>
        <dbReference type="ARBA" id="ARBA00023049"/>
    </source>
</evidence>
<dbReference type="PROSITE" id="PS50200">
    <property type="entry name" value="RA"/>
    <property type="match status" value="1"/>
</dbReference>
<sequence length="611" mass="69903">MQPEMNEAAPPPVIQAGDGRTLSRAEFLSLLRNYNCFLKDQSQLHLGFSQGADGEVVVEGFLNICWGVRRPIRLKIQDDKQMLPFAPQISPDPISPVSPLGNKRGMTRWGEYVDLHQIDEMSETAKETVVTSPLPGPVVYETTTLRPVRQKNPELEAESNLFRCMSDASLVKRRRGRGKSAAQREKERQHRFSINGHFYNYKTAVFTPSFGTPTKVRISTRMTTNRVIEQLLHKFKIENDPQEFALYCVHQSGEKRKLSNRDQPLWERILQGPSDDIMKIFMMDMDEREVSNDVAQYLNLELPILEQVLLKLREEESREIQSVINRGLGLMSWTNMSDKGATVQPQEEGVKPTQAHRPDIMSRILEANKGVDHTLVQGDVALSKRRNAMKCWSEHCKWGKSYNGLVEVPYTVSEYYYDSEKASIKTAMEMFHRRTCVRFVPRRGQSDYLSIESDLGCWSTIGRDGGQQVVSLSVYGCLDRGTVQHELLHALGFHHEHTRSDRDQYVRINWENIPAVNAFDFHKMDTNNLNTPYDYSSVMHYGRTTFASTLGADTITPIPDSFVPIGQREDMSDIDILRINKLHLKEKEDDSHCVLFLKNFKSGAVSDRIVD</sequence>
<evidence type="ECO:0000259" key="15">
    <source>
        <dbReference type="PROSITE" id="PS51864"/>
    </source>
</evidence>
<feature type="domain" description="Ras-associating" evidence="14">
    <location>
        <begin position="199"/>
        <end position="287"/>
    </location>
</feature>
<dbReference type="InterPro" id="IPR029071">
    <property type="entry name" value="Ubiquitin-like_domsf"/>
</dbReference>
<evidence type="ECO:0000256" key="2">
    <source>
        <dbReference type="ARBA" id="ARBA00022723"/>
    </source>
</evidence>
<keyword evidence="8" id="KW-1015">Disulfide bond</keyword>
<gene>
    <name evidence="16" type="ORF">F2P81_015659</name>
</gene>
<evidence type="ECO:0000256" key="1">
    <source>
        <dbReference type="ARBA" id="ARBA00022670"/>
    </source>
</evidence>
<evidence type="ECO:0000256" key="4">
    <source>
        <dbReference type="ARBA" id="ARBA00022801"/>
    </source>
</evidence>
<evidence type="ECO:0000256" key="12">
    <source>
        <dbReference type="PROSITE-ProRule" id="PRU01211"/>
    </source>
</evidence>
<dbReference type="SMART" id="SM00314">
    <property type="entry name" value="RA"/>
    <property type="match status" value="1"/>
</dbReference>
<comment type="cofactor">
    <cofactor evidence="12 13">
        <name>Zn(2+)</name>
        <dbReference type="ChEBI" id="CHEBI:29105"/>
    </cofactor>
    <text evidence="12 13">Binds 1 zinc ion per subunit.</text>
</comment>
<dbReference type="GO" id="GO:0008270">
    <property type="term" value="F:zinc ion binding"/>
    <property type="evidence" value="ECO:0007669"/>
    <property type="project" value="UniProtKB-UniRule"/>
</dbReference>
<accession>A0A6A4SJF0</accession>
<dbReference type="InterPro" id="IPR000159">
    <property type="entry name" value="RA_dom"/>
</dbReference>
<evidence type="ECO:0000313" key="16">
    <source>
        <dbReference type="EMBL" id="KAF0031104.1"/>
    </source>
</evidence>
<name>A0A6A4SJF0_SCOMX</name>
<organism evidence="16 17">
    <name type="scientific">Scophthalmus maximus</name>
    <name type="common">Turbot</name>
    <name type="synonym">Psetta maxima</name>
    <dbReference type="NCBI Taxonomy" id="52904"/>
    <lineage>
        <taxon>Eukaryota</taxon>
        <taxon>Metazoa</taxon>
        <taxon>Chordata</taxon>
        <taxon>Craniata</taxon>
        <taxon>Vertebrata</taxon>
        <taxon>Euteleostomi</taxon>
        <taxon>Actinopterygii</taxon>
        <taxon>Neopterygii</taxon>
        <taxon>Teleostei</taxon>
        <taxon>Neoteleostei</taxon>
        <taxon>Acanthomorphata</taxon>
        <taxon>Carangaria</taxon>
        <taxon>Pleuronectiformes</taxon>
        <taxon>Pleuronectoidei</taxon>
        <taxon>Scophthalmidae</taxon>
        <taxon>Scophthalmus</taxon>
    </lineage>
</organism>
<dbReference type="GO" id="GO:0007165">
    <property type="term" value="P:signal transduction"/>
    <property type="evidence" value="ECO:0007669"/>
    <property type="project" value="InterPro"/>
</dbReference>
<comment type="caution">
    <text evidence="12">Lacks conserved residue(s) required for the propagation of feature annotation.</text>
</comment>
<dbReference type="PANTHER" id="PTHR10127:SF839">
    <property type="entry name" value="HATCHING ENZYME 1.2-RELATED"/>
    <property type="match status" value="1"/>
</dbReference>
<evidence type="ECO:0000256" key="9">
    <source>
        <dbReference type="ARBA" id="ARBA00023180"/>
    </source>
</evidence>
<evidence type="ECO:0000256" key="10">
    <source>
        <dbReference type="ARBA" id="ARBA00023329"/>
    </source>
</evidence>
<evidence type="ECO:0000259" key="14">
    <source>
        <dbReference type="PROSITE" id="PS50200"/>
    </source>
</evidence>
<dbReference type="InterPro" id="IPR024079">
    <property type="entry name" value="MetalloPept_cat_dom_sf"/>
</dbReference>
<dbReference type="PROSITE" id="PS51864">
    <property type="entry name" value="ASTACIN"/>
    <property type="match status" value="1"/>
</dbReference>
<dbReference type="InterPro" id="IPR001506">
    <property type="entry name" value="Peptidase_M12A"/>
</dbReference>
<dbReference type="Gene3D" id="3.10.20.90">
    <property type="entry name" value="Phosphatidylinositol 3-kinase Catalytic Subunit, Chain A, domain 1"/>
    <property type="match status" value="1"/>
</dbReference>
<feature type="binding site" evidence="12">
    <location>
        <position position="489"/>
    </location>
    <ligand>
        <name>Zn(2+)</name>
        <dbReference type="ChEBI" id="CHEBI:29105"/>
        <note>catalytic</note>
    </ligand>
</feature>
<dbReference type="FunFam" id="3.40.390.10:FF:000040">
    <property type="entry name" value="Metalloendopeptidase"/>
    <property type="match status" value="1"/>
</dbReference>
<dbReference type="Gene3D" id="3.40.390.10">
    <property type="entry name" value="Collagenase (Catalytic Domain)"/>
    <property type="match status" value="1"/>
</dbReference>
<dbReference type="InterPro" id="IPR034039">
    <property type="entry name" value="ZnMP_hatching_enz"/>
</dbReference>
<dbReference type="AlphaFoldDB" id="A0A6A4SJF0"/>
<protein>
    <recommendedName>
        <fullName evidence="13">Metalloendopeptidase</fullName>
        <ecNumber evidence="13">3.4.24.-</ecNumber>
    </recommendedName>
</protein>
<evidence type="ECO:0000256" key="5">
    <source>
        <dbReference type="ARBA" id="ARBA00022833"/>
    </source>
</evidence>
<keyword evidence="10" id="KW-0968">Cytoplasmic vesicle</keyword>
<evidence type="ECO:0000256" key="7">
    <source>
        <dbReference type="ARBA" id="ARBA00023145"/>
    </source>
</evidence>
<keyword evidence="7" id="KW-0865">Zymogen</keyword>
<feature type="binding site" evidence="12">
    <location>
        <position position="495"/>
    </location>
    <ligand>
        <name>Zn(2+)</name>
        <dbReference type="ChEBI" id="CHEBI:29105"/>
        <note>catalytic</note>
    </ligand>
</feature>
<keyword evidence="5 12" id="KW-0862">Zinc</keyword>
<dbReference type="EMBL" id="VEVO01000014">
    <property type="protein sequence ID" value="KAF0031104.1"/>
    <property type="molecule type" value="Genomic_DNA"/>
</dbReference>
<dbReference type="Pfam" id="PF01400">
    <property type="entry name" value="Astacin"/>
    <property type="match status" value="1"/>
</dbReference>
<dbReference type="CDD" id="cd04283">
    <property type="entry name" value="ZnMc_hatching_enzyme"/>
    <property type="match status" value="1"/>
</dbReference>
<keyword evidence="4 12" id="KW-0378">Hydrolase</keyword>
<proteinExistence type="predicted"/>
<dbReference type="SMART" id="SM00235">
    <property type="entry name" value="ZnMc"/>
    <property type="match status" value="1"/>
</dbReference>
<dbReference type="GO" id="GO:0042588">
    <property type="term" value="C:zymogen granule"/>
    <property type="evidence" value="ECO:0007669"/>
    <property type="project" value="UniProtKB-SubCell"/>
</dbReference>
<comment type="subcellular location">
    <subcellularLocation>
        <location evidence="11">Zymogen granule</location>
    </subcellularLocation>
</comment>
<evidence type="ECO:0000256" key="13">
    <source>
        <dbReference type="RuleBase" id="RU361183"/>
    </source>
</evidence>
<keyword evidence="3" id="KW-0732">Signal</keyword>
<dbReference type="SUPFAM" id="SSF55486">
    <property type="entry name" value="Metalloproteases ('zincins'), catalytic domain"/>
    <property type="match status" value="1"/>
</dbReference>
<keyword evidence="9" id="KW-0325">Glycoprotein</keyword>
<dbReference type="PRINTS" id="PR00480">
    <property type="entry name" value="ASTACIN"/>
</dbReference>
<evidence type="ECO:0000256" key="8">
    <source>
        <dbReference type="ARBA" id="ARBA00023157"/>
    </source>
</evidence>
<feature type="domain" description="Peptidase M12A" evidence="15">
    <location>
        <begin position="387"/>
        <end position="594"/>
    </location>
</feature>
<dbReference type="PANTHER" id="PTHR10127">
    <property type="entry name" value="DISCOIDIN, CUB, EGF, LAMININ , AND ZINC METALLOPROTEASE DOMAIN CONTAINING"/>
    <property type="match status" value="1"/>
</dbReference>
<evidence type="ECO:0000256" key="11">
    <source>
        <dbReference type="ARBA" id="ARBA00024324"/>
    </source>
</evidence>
<dbReference type="InterPro" id="IPR006026">
    <property type="entry name" value="Peptidase_Metallo"/>
</dbReference>
<dbReference type="GO" id="GO:0006508">
    <property type="term" value="P:proteolysis"/>
    <property type="evidence" value="ECO:0007669"/>
    <property type="project" value="UniProtKB-KW"/>
</dbReference>
<reference evidence="16 17" key="1">
    <citation type="submission" date="2019-06" db="EMBL/GenBank/DDBJ databases">
        <title>Draft genomes of female and male turbot (Scophthalmus maximus).</title>
        <authorList>
            <person name="Xu H."/>
            <person name="Xu X.-W."/>
            <person name="Shao C."/>
            <person name="Chen S."/>
        </authorList>
    </citation>
    <scope>NUCLEOTIDE SEQUENCE [LARGE SCALE GENOMIC DNA]</scope>
    <source>
        <strain evidence="16">Ysfricsl-2016a</strain>
        <tissue evidence="16">Blood</tissue>
    </source>
</reference>